<comment type="similarity">
    <text evidence="1">Belongs to the HipA Ser/Thr kinase family.</text>
</comment>
<comment type="caution">
    <text evidence="6">The sequence shown here is derived from an EMBL/GenBank/DDBJ whole genome shotgun (WGS) entry which is preliminary data.</text>
</comment>
<evidence type="ECO:0000259" key="5">
    <source>
        <dbReference type="Pfam" id="PF13657"/>
    </source>
</evidence>
<name>A0A7Z0CJ10_9MICO</name>
<evidence type="ECO:0000256" key="3">
    <source>
        <dbReference type="ARBA" id="ARBA00022777"/>
    </source>
</evidence>
<dbReference type="GO" id="GO:0004674">
    <property type="term" value="F:protein serine/threonine kinase activity"/>
    <property type="evidence" value="ECO:0007669"/>
    <property type="project" value="UniProtKB-EC"/>
</dbReference>
<organism evidence="6 7">
    <name type="scientific">Demequina lutea</name>
    <dbReference type="NCBI Taxonomy" id="431489"/>
    <lineage>
        <taxon>Bacteria</taxon>
        <taxon>Bacillati</taxon>
        <taxon>Actinomycetota</taxon>
        <taxon>Actinomycetes</taxon>
        <taxon>Micrococcales</taxon>
        <taxon>Demequinaceae</taxon>
        <taxon>Demequina</taxon>
    </lineage>
</organism>
<dbReference type="AlphaFoldDB" id="A0A7Z0CJ10"/>
<dbReference type="InterPro" id="IPR052028">
    <property type="entry name" value="HipA_Ser/Thr_kinase"/>
</dbReference>
<keyword evidence="3 6" id="KW-0418">Kinase</keyword>
<evidence type="ECO:0000313" key="7">
    <source>
        <dbReference type="Proteomes" id="UP000547973"/>
    </source>
</evidence>
<dbReference type="PANTHER" id="PTHR37419">
    <property type="entry name" value="SERINE/THREONINE-PROTEIN KINASE TOXIN HIPA"/>
    <property type="match status" value="1"/>
</dbReference>
<dbReference type="OrthoDB" id="3182374at2"/>
<evidence type="ECO:0000256" key="1">
    <source>
        <dbReference type="ARBA" id="ARBA00010164"/>
    </source>
</evidence>
<reference evidence="6 7" key="1">
    <citation type="submission" date="2020-07" db="EMBL/GenBank/DDBJ databases">
        <title>Sequencing the genomes of 1000 actinobacteria strains.</title>
        <authorList>
            <person name="Klenk H.-P."/>
        </authorList>
    </citation>
    <scope>NUCLEOTIDE SEQUENCE [LARGE SCALE GENOMIC DNA]</scope>
    <source>
        <strain evidence="6 7">DSM 19970</strain>
    </source>
</reference>
<dbReference type="Gene3D" id="1.10.1070.20">
    <property type="match status" value="1"/>
</dbReference>
<dbReference type="EC" id="2.7.11.1" evidence="6"/>
<accession>A0A7Z0CJ10</accession>
<evidence type="ECO:0000256" key="2">
    <source>
        <dbReference type="ARBA" id="ARBA00022679"/>
    </source>
</evidence>
<dbReference type="EMBL" id="JACBZO010000001">
    <property type="protein sequence ID" value="NYI40453.1"/>
    <property type="molecule type" value="Genomic_DNA"/>
</dbReference>
<dbReference type="RefSeq" id="WP_062076348.1">
    <property type="nucleotide sequence ID" value="NZ_BBRC01000042.1"/>
</dbReference>
<dbReference type="NCBIfam" id="TIGR03071">
    <property type="entry name" value="couple_hipA"/>
    <property type="match status" value="1"/>
</dbReference>
<keyword evidence="2 6" id="KW-0808">Transferase</keyword>
<dbReference type="GO" id="GO:0005829">
    <property type="term" value="C:cytosol"/>
    <property type="evidence" value="ECO:0007669"/>
    <property type="project" value="TreeGrafter"/>
</dbReference>
<protein>
    <submittedName>
        <fullName evidence="6">Serine/threonine-protein kinase HipA</fullName>
        <ecNumber evidence="6">2.7.11.1</ecNumber>
    </submittedName>
</protein>
<feature type="domain" description="HipA N-terminal subdomain 1" evidence="5">
    <location>
        <begin position="3"/>
        <end position="104"/>
    </location>
</feature>
<dbReference type="PANTHER" id="PTHR37419:SF1">
    <property type="entry name" value="SERINE_THREONINE-PROTEIN KINASE TOXIN HIPA"/>
    <property type="match status" value="1"/>
</dbReference>
<keyword evidence="7" id="KW-1185">Reference proteome</keyword>
<evidence type="ECO:0000313" key="6">
    <source>
        <dbReference type="EMBL" id="NYI40453.1"/>
    </source>
</evidence>
<gene>
    <name evidence="6" type="ORF">BKA03_000572</name>
</gene>
<evidence type="ECO:0000259" key="4">
    <source>
        <dbReference type="Pfam" id="PF07804"/>
    </source>
</evidence>
<feature type="domain" description="HipA-like C-terminal" evidence="4">
    <location>
        <begin position="147"/>
        <end position="372"/>
    </location>
</feature>
<dbReference type="InterPro" id="IPR012893">
    <property type="entry name" value="HipA-like_C"/>
</dbReference>
<dbReference type="Proteomes" id="UP000547973">
    <property type="component" value="Unassembled WGS sequence"/>
</dbReference>
<dbReference type="Pfam" id="PF13657">
    <property type="entry name" value="Couple_hipA"/>
    <property type="match status" value="1"/>
</dbReference>
<dbReference type="InterPro" id="IPR017508">
    <property type="entry name" value="HipA_N1"/>
</dbReference>
<sequence>MLLAVELHGTIVGTLEGDAQSFDFIPSTEGIERFGANSPVLSVAVPLVARQRRDQSGRRRNWFAELLPEGDQHDYMLQQSGLRAGDTPGFLARYGRDVAGALQLWDPGDPTEPKTPSLKPVSPAEIRGLLEDPIGSPLANAPDTGKSSLGGVQPKIVLVRTGEGWAQALGGYPSTHILKPQLKDDKATVIFDEEYGSRLARRIGLASFATRIEDFDGLATLVIERYDRAGGRRVHQEDFSQALGARGNQKYQEMGGVVSLPRVAETLVRHAPEQDLVALARMVILAVGIGNLDMHTKNIGLLHPTDGQVRLAPAYDVVPQAHMRNDGKLALAVNGKYRHADITGDDLLAEFTSWGLRRAAAVIGDTLDQLEEAVKEEAPLEGSFPALREQILVFIANLRDGPA</sequence>
<proteinExistence type="inferred from homology"/>
<dbReference type="Pfam" id="PF07804">
    <property type="entry name" value="HipA_C"/>
    <property type="match status" value="1"/>
</dbReference>